<proteinExistence type="predicted"/>
<evidence type="ECO:0000313" key="2">
    <source>
        <dbReference type="EMBL" id="CUO72441.1"/>
    </source>
</evidence>
<feature type="transmembrane region" description="Helical" evidence="1">
    <location>
        <begin position="87"/>
        <end position="112"/>
    </location>
</feature>
<keyword evidence="1" id="KW-0812">Transmembrane</keyword>
<dbReference type="Proteomes" id="UP000095651">
    <property type="component" value="Unassembled WGS sequence"/>
</dbReference>
<dbReference type="AlphaFoldDB" id="A0A174HDS8"/>
<name>A0A174HDS8_9FIRM</name>
<keyword evidence="1" id="KW-1133">Transmembrane helix</keyword>
<reference evidence="2 3" key="1">
    <citation type="submission" date="2015-09" db="EMBL/GenBank/DDBJ databases">
        <authorList>
            <consortium name="Pathogen Informatics"/>
        </authorList>
    </citation>
    <scope>NUCLEOTIDE SEQUENCE [LARGE SCALE GENOMIC DNA]</scope>
    <source>
        <strain evidence="2 3">2789STDY5608850</strain>
    </source>
</reference>
<evidence type="ECO:0000256" key="1">
    <source>
        <dbReference type="SAM" id="Phobius"/>
    </source>
</evidence>
<dbReference type="EMBL" id="CYZE01000010">
    <property type="protein sequence ID" value="CUO72441.1"/>
    <property type="molecule type" value="Genomic_DNA"/>
</dbReference>
<keyword evidence="2" id="KW-0176">Collagen</keyword>
<feature type="transmembrane region" description="Helical" evidence="1">
    <location>
        <begin position="45"/>
        <end position="67"/>
    </location>
</feature>
<organism evidence="2 3">
    <name type="scientific">Hungatella hathewayi</name>
    <dbReference type="NCBI Taxonomy" id="154046"/>
    <lineage>
        <taxon>Bacteria</taxon>
        <taxon>Bacillati</taxon>
        <taxon>Bacillota</taxon>
        <taxon>Clostridia</taxon>
        <taxon>Lachnospirales</taxon>
        <taxon>Lachnospiraceae</taxon>
        <taxon>Hungatella</taxon>
    </lineage>
</organism>
<feature type="transmembrane region" description="Helical" evidence="1">
    <location>
        <begin position="12"/>
        <end position="33"/>
    </location>
</feature>
<accession>A0A174HDS8</accession>
<sequence>MPATGRYIIEATINYATTAVITIALGAGINPAFVVQRSSPTVTSLITGLFPILNVNIALILSLRTILGSGTVTLAGEVQLNAGDIIGLYYVANGLTIGLNLGGSGSGIVWSVNQINKQQ</sequence>
<gene>
    <name evidence="2" type="ORF">ERS852407_03731</name>
</gene>
<evidence type="ECO:0000313" key="3">
    <source>
        <dbReference type="Proteomes" id="UP000095651"/>
    </source>
</evidence>
<keyword evidence="1" id="KW-0472">Membrane</keyword>
<protein>
    <submittedName>
        <fullName evidence="2">Collagen triple helix repeat protein</fullName>
    </submittedName>
</protein>